<dbReference type="GO" id="GO:0004553">
    <property type="term" value="F:hydrolase activity, hydrolyzing O-glycosyl compounds"/>
    <property type="evidence" value="ECO:0007669"/>
    <property type="project" value="InterPro"/>
</dbReference>
<dbReference type="InterPro" id="IPR004193">
    <property type="entry name" value="Glyco_hydro_13_N"/>
</dbReference>
<dbReference type="InterPro" id="IPR006048">
    <property type="entry name" value="A-amylase/branching_C"/>
</dbReference>
<dbReference type="GO" id="GO:0043169">
    <property type="term" value="F:cation binding"/>
    <property type="evidence" value="ECO:0007669"/>
    <property type="project" value="InterPro"/>
</dbReference>
<dbReference type="InterPro" id="IPR014756">
    <property type="entry name" value="Ig_E-set"/>
</dbReference>
<accession>A0A2P6NTS0</accession>
<dbReference type="SUPFAM" id="SSF51011">
    <property type="entry name" value="Glycosyl hydrolase domain"/>
    <property type="match status" value="1"/>
</dbReference>
<dbReference type="CDD" id="cd02854">
    <property type="entry name" value="E_set_GBE_euk_N"/>
    <property type="match status" value="1"/>
</dbReference>
<dbReference type="SUPFAM" id="SSF51445">
    <property type="entry name" value="(Trans)glycosidases"/>
    <property type="match status" value="1"/>
</dbReference>
<comment type="similarity">
    <text evidence="2">Belongs to the glycosyl hydrolase 13 family. GlgB subfamily.</text>
</comment>
<dbReference type="InterPro" id="IPR013783">
    <property type="entry name" value="Ig-like_fold"/>
</dbReference>
<name>A0A2P6NTS0_9EUKA</name>
<gene>
    <name evidence="10" type="ORF">PROFUN_01520</name>
</gene>
<evidence type="ECO:0000256" key="2">
    <source>
        <dbReference type="ARBA" id="ARBA00009000"/>
    </source>
</evidence>
<dbReference type="GO" id="GO:0003844">
    <property type="term" value="F:1,4-alpha-glucan branching enzyme activity"/>
    <property type="evidence" value="ECO:0007669"/>
    <property type="project" value="UniProtKB-EC"/>
</dbReference>
<comment type="pathway">
    <text evidence="6">Glycan biosynthesis.</text>
</comment>
<dbReference type="PANTHER" id="PTHR43651:SF3">
    <property type="entry name" value="1,4-ALPHA-GLUCAN-BRANCHING ENZYME"/>
    <property type="match status" value="1"/>
</dbReference>
<evidence type="ECO:0000313" key="10">
    <source>
        <dbReference type="EMBL" id="PRP87258.1"/>
    </source>
</evidence>
<feature type="region of interest" description="Disordered" evidence="8">
    <location>
        <begin position="114"/>
        <end position="158"/>
    </location>
</feature>
<keyword evidence="11" id="KW-1185">Reference proteome</keyword>
<feature type="active site" description="Proton donor" evidence="7">
    <location>
        <position position="549"/>
    </location>
</feature>
<evidence type="ECO:0000313" key="11">
    <source>
        <dbReference type="Proteomes" id="UP000241769"/>
    </source>
</evidence>
<dbReference type="SMART" id="SM00642">
    <property type="entry name" value="Aamy"/>
    <property type="match status" value="1"/>
</dbReference>
<dbReference type="GO" id="GO:0005737">
    <property type="term" value="C:cytoplasm"/>
    <property type="evidence" value="ECO:0007669"/>
    <property type="project" value="TreeGrafter"/>
</dbReference>
<dbReference type="FunFam" id="3.20.20.80:FF:000001">
    <property type="entry name" value="1,4-alpha-glucan branching enzyme"/>
    <property type="match status" value="1"/>
</dbReference>
<protein>
    <recommendedName>
        <fullName evidence="3">1,4-alpha-glucan branching enzyme</fullName>
        <ecNumber evidence="3">2.4.1.18</ecNumber>
    </recommendedName>
</protein>
<dbReference type="CDD" id="cd11321">
    <property type="entry name" value="AmyAc_bac_euk_BE"/>
    <property type="match status" value="1"/>
</dbReference>
<evidence type="ECO:0000256" key="3">
    <source>
        <dbReference type="ARBA" id="ARBA00012541"/>
    </source>
</evidence>
<dbReference type="EMBL" id="MDYQ01000021">
    <property type="protein sequence ID" value="PRP87258.1"/>
    <property type="molecule type" value="Genomic_DNA"/>
</dbReference>
<dbReference type="Pfam" id="PF02922">
    <property type="entry name" value="CBM_48"/>
    <property type="match status" value="1"/>
</dbReference>
<feature type="compositionally biased region" description="Basic and acidic residues" evidence="8">
    <location>
        <begin position="137"/>
        <end position="158"/>
    </location>
</feature>
<feature type="active site" description="Nucleophile" evidence="7">
    <location>
        <position position="493"/>
    </location>
</feature>
<dbReference type="PANTHER" id="PTHR43651">
    <property type="entry name" value="1,4-ALPHA-GLUCAN-BRANCHING ENZYME"/>
    <property type="match status" value="1"/>
</dbReference>
<reference evidence="10 11" key="1">
    <citation type="journal article" date="2018" name="Genome Biol. Evol.">
        <title>Multiple Roots of Fruiting Body Formation in Amoebozoa.</title>
        <authorList>
            <person name="Hillmann F."/>
            <person name="Forbes G."/>
            <person name="Novohradska S."/>
            <person name="Ferling I."/>
            <person name="Riege K."/>
            <person name="Groth M."/>
            <person name="Westermann M."/>
            <person name="Marz M."/>
            <person name="Spaller T."/>
            <person name="Winckler T."/>
            <person name="Schaap P."/>
            <person name="Glockner G."/>
        </authorList>
    </citation>
    <scope>NUCLEOTIDE SEQUENCE [LARGE SCALE GENOMIC DNA]</scope>
    <source>
        <strain evidence="10 11">Jena</strain>
    </source>
</reference>
<dbReference type="InterPro" id="IPR013780">
    <property type="entry name" value="Glyco_hydro_b"/>
</dbReference>
<dbReference type="InterPro" id="IPR037439">
    <property type="entry name" value="Branching_enzy"/>
</dbReference>
<dbReference type="STRING" id="1890364.A0A2P6NTS0"/>
<evidence type="ECO:0000256" key="1">
    <source>
        <dbReference type="ARBA" id="ARBA00000826"/>
    </source>
</evidence>
<organism evidence="10 11">
    <name type="scientific">Planoprotostelium fungivorum</name>
    <dbReference type="NCBI Taxonomy" id="1890364"/>
    <lineage>
        <taxon>Eukaryota</taxon>
        <taxon>Amoebozoa</taxon>
        <taxon>Evosea</taxon>
        <taxon>Variosea</taxon>
        <taxon>Cavosteliida</taxon>
        <taxon>Cavosteliaceae</taxon>
        <taxon>Planoprotostelium</taxon>
    </lineage>
</organism>
<dbReference type="SUPFAM" id="SSF81296">
    <property type="entry name" value="E set domains"/>
    <property type="match status" value="1"/>
</dbReference>
<evidence type="ECO:0000256" key="7">
    <source>
        <dbReference type="PIRSR" id="PIRSR000463-1"/>
    </source>
</evidence>
<dbReference type="FunCoup" id="A0A2P6NTS0">
    <property type="interactions" value="179"/>
</dbReference>
<evidence type="ECO:0000256" key="5">
    <source>
        <dbReference type="ARBA" id="ARBA00022679"/>
    </source>
</evidence>
<dbReference type="Gene3D" id="3.20.20.80">
    <property type="entry name" value="Glycosidases"/>
    <property type="match status" value="1"/>
</dbReference>
<comment type="caution">
    <text evidence="10">The sequence shown here is derived from an EMBL/GenBank/DDBJ whole genome shotgun (WGS) entry which is preliminary data.</text>
</comment>
<dbReference type="InterPro" id="IPR006047">
    <property type="entry name" value="GH13_cat_dom"/>
</dbReference>
<dbReference type="Pfam" id="PF00128">
    <property type="entry name" value="Alpha-amylase"/>
    <property type="match status" value="1"/>
</dbReference>
<evidence type="ECO:0000256" key="4">
    <source>
        <dbReference type="ARBA" id="ARBA00022676"/>
    </source>
</evidence>
<dbReference type="PIRSF" id="PIRSF000463">
    <property type="entry name" value="GlgB"/>
    <property type="match status" value="1"/>
</dbReference>
<dbReference type="InParanoid" id="A0A2P6NTS0"/>
<keyword evidence="5" id="KW-0808">Transferase</keyword>
<dbReference type="Pfam" id="PF02806">
    <property type="entry name" value="Alpha-amylase_C"/>
    <property type="match status" value="1"/>
</dbReference>
<dbReference type="InterPro" id="IPR017853">
    <property type="entry name" value="GH"/>
</dbReference>
<feature type="compositionally biased region" description="Low complexity" evidence="8">
    <location>
        <begin position="115"/>
        <end position="136"/>
    </location>
</feature>
<feature type="domain" description="Glycosyl hydrolase family 13 catalytic" evidence="9">
    <location>
        <begin position="350"/>
        <end position="728"/>
    </location>
</feature>
<dbReference type="Proteomes" id="UP000241769">
    <property type="component" value="Unassembled WGS sequence"/>
</dbReference>
<sequence length="839" mass="96699">MGDASTVMKDRAGIHRVVIFFTCSILFVLMKLAWNVYASHLDSLRGNIMRKPSQHDHGDRKSATESNLMHRCETSETLVLGCFKRLGWFPPSISKRDILDLFVFLGLASGRADTTESMSSTKKPTTTTTNNKANSKTPEDLPHREESKPEKKANYENAKDGTAVIHEDIWLEPFAQQLRDRYNKYRTVKQNIINTEGSLTKFAEGYKKFGFNRGTNQGKEGIWLREWIPGGHRVYLFGEFNGWNRDSHECQRDQYGVFSIFLPDSPEGRPAIRHATKVKLLVITPEGQRLERIPAWIRVVWQENKNPFYDAVYWNPPEPYKWKHDSPKPPKDLRIYECHVGMSSHEPKCSTYIEFKDNILPQIVDAGYNAIQIMAIMEHAYYASFGYQVTNFFAISSRFGTPEELKEMIDRAHQLGLTVLLDLVHSHASKNVDDGINHYDGTDHCFFHGGITGEHPIWDSRLFNYSLYEVQRFLLSNAKFYIEEYHFDGFRFDGVTSMIYKHHGVAHPFVDGYSEYFDVSQTEEDAIIYLTLVNDMVHSLDRPVITVAEDVSGFATICKAVEKGGVGFDYRLHMGVPDKWITLLKSAKDEEWNMGDIVYELTNRRHLEPTIAYAESHDQALVGDKTIAFWLMDKEMYFSMSVLQPINPIVARGMALHKMIRLITQSLAGEGYLNFMGNEFGHPEWIDFPREGNNDSFEHARRRWDLKNDTILRYHHLYNFDKAMNALEQKFKYLCAPQAYIIKQDNEEKVIAYERGGLLFVFNFHPTESYTDFPLSVSKACKWNIVLNSDDKEFGGFGLVTKVEEYFTAPHKPAHPGEFPQALQIYLPARSALVFQPEK</sequence>
<dbReference type="Gene3D" id="2.60.40.10">
    <property type="entry name" value="Immunoglobulins"/>
    <property type="match status" value="1"/>
</dbReference>
<dbReference type="GO" id="GO:0005978">
    <property type="term" value="P:glycogen biosynthetic process"/>
    <property type="evidence" value="ECO:0007669"/>
    <property type="project" value="InterPro"/>
</dbReference>
<dbReference type="AlphaFoldDB" id="A0A2P6NTS0"/>
<evidence type="ECO:0000256" key="6">
    <source>
        <dbReference type="ARBA" id="ARBA00060592"/>
    </source>
</evidence>
<dbReference type="EC" id="2.4.1.18" evidence="3"/>
<proteinExistence type="inferred from homology"/>
<dbReference type="Gene3D" id="2.60.40.1180">
    <property type="entry name" value="Golgi alpha-mannosidase II"/>
    <property type="match status" value="1"/>
</dbReference>
<evidence type="ECO:0000256" key="8">
    <source>
        <dbReference type="SAM" id="MobiDB-lite"/>
    </source>
</evidence>
<keyword evidence="4" id="KW-0328">Glycosyltransferase</keyword>
<dbReference type="OrthoDB" id="196493at2759"/>
<evidence type="ECO:0000259" key="9">
    <source>
        <dbReference type="SMART" id="SM00642"/>
    </source>
</evidence>
<dbReference type="FunFam" id="2.60.40.10:FF:000250">
    <property type="entry name" value="1,4-alpha-glucan-branching enzyme, chloroplastic/amyloplastic"/>
    <property type="match status" value="1"/>
</dbReference>
<comment type="catalytic activity">
    <reaction evidence="1">
        <text>Transfers a segment of a (1-&gt;4)-alpha-D-glucan chain to a primary hydroxy group in a similar glucan chain.</text>
        <dbReference type="EC" id="2.4.1.18"/>
    </reaction>
</comment>